<keyword evidence="2 4" id="KW-0560">Oxidoreductase</keyword>
<evidence type="ECO:0000259" key="3">
    <source>
        <dbReference type="Pfam" id="PF02525"/>
    </source>
</evidence>
<protein>
    <submittedName>
        <fullName evidence="4">NAD(P)H-dependent oxidoreductase</fullName>
        <ecNumber evidence="4">1.-.-.-</ecNumber>
        <ecNumber evidence="4">1.6.99.-</ecNumber>
    </submittedName>
</protein>
<dbReference type="GO" id="GO:0016491">
    <property type="term" value="F:oxidoreductase activity"/>
    <property type="evidence" value="ECO:0007669"/>
    <property type="project" value="UniProtKB-KW"/>
</dbReference>
<dbReference type="Pfam" id="PF02525">
    <property type="entry name" value="Flavodoxin_2"/>
    <property type="match status" value="1"/>
</dbReference>
<evidence type="ECO:0000256" key="2">
    <source>
        <dbReference type="ARBA" id="ARBA00023002"/>
    </source>
</evidence>
<dbReference type="InterPro" id="IPR003680">
    <property type="entry name" value="Flavodoxin_fold"/>
</dbReference>
<dbReference type="RefSeq" id="WP_336497611.1">
    <property type="nucleotide sequence ID" value="NZ_JBAWSY010000006.1"/>
</dbReference>
<keyword evidence="5" id="KW-1185">Reference proteome</keyword>
<organism evidence="4 5">
    <name type="scientific">Psychrobacillus mangrovi</name>
    <dbReference type="NCBI Taxonomy" id="3117745"/>
    <lineage>
        <taxon>Bacteria</taxon>
        <taxon>Bacillati</taxon>
        <taxon>Bacillota</taxon>
        <taxon>Bacilli</taxon>
        <taxon>Bacillales</taxon>
        <taxon>Bacillaceae</taxon>
        <taxon>Psychrobacillus</taxon>
    </lineage>
</organism>
<dbReference type="Proteomes" id="UP001364890">
    <property type="component" value="Unassembled WGS sequence"/>
</dbReference>
<dbReference type="InterPro" id="IPR051545">
    <property type="entry name" value="NAD(P)H_dehydrogenase_qn"/>
</dbReference>
<sequence>MVNVLIVYAHPEPQSFTHALKEKAVQTLLKAGHKVEVSDLYFDHFNPVAGRHDFKLQGDPSKFHYQSEQLYASEHDHFSDDIAREQEKLLNLDLCILVFPLWWGGMPAILKGWFDRVLAYGVAYSDGQRFSKGYFKKRRGIIALTTGGTKQRFSTDDVYGSIDKILYPINRCMLEYMGLDVYDPFIAYASPRVSLEERLNYLKQWEHQITNIANDVAWHEELKIVPTLKELSQKFNNSNWNQ</sequence>
<dbReference type="InterPro" id="IPR029039">
    <property type="entry name" value="Flavoprotein-like_sf"/>
</dbReference>
<evidence type="ECO:0000313" key="4">
    <source>
        <dbReference type="EMBL" id="MEI4770053.1"/>
    </source>
</evidence>
<name>A0ABU8F4X4_9BACI</name>
<evidence type="ECO:0000313" key="5">
    <source>
        <dbReference type="Proteomes" id="UP001364890"/>
    </source>
</evidence>
<comment type="caution">
    <text evidence="4">The sequence shown here is derived from an EMBL/GenBank/DDBJ whole genome shotgun (WGS) entry which is preliminary data.</text>
</comment>
<dbReference type="PANTHER" id="PTHR10204">
    <property type="entry name" value="NAD P H OXIDOREDUCTASE-RELATED"/>
    <property type="match status" value="1"/>
</dbReference>
<dbReference type="Gene3D" id="3.40.50.360">
    <property type="match status" value="1"/>
</dbReference>
<dbReference type="SUPFAM" id="SSF52218">
    <property type="entry name" value="Flavoproteins"/>
    <property type="match status" value="1"/>
</dbReference>
<reference evidence="4 5" key="1">
    <citation type="submission" date="2024-01" db="EMBL/GenBank/DDBJ databases">
        <title>Seven novel Bacillus-like species.</title>
        <authorList>
            <person name="Liu G."/>
        </authorList>
    </citation>
    <scope>NUCLEOTIDE SEQUENCE [LARGE SCALE GENOMIC DNA]</scope>
    <source>
        <strain evidence="4 5">FJAT-51614</strain>
    </source>
</reference>
<dbReference type="EMBL" id="JBAWSY010000006">
    <property type="protein sequence ID" value="MEI4770053.1"/>
    <property type="molecule type" value="Genomic_DNA"/>
</dbReference>
<feature type="domain" description="Flavodoxin-like fold" evidence="3">
    <location>
        <begin position="3"/>
        <end position="207"/>
    </location>
</feature>
<proteinExistence type="inferred from homology"/>
<accession>A0ABU8F4X4</accession>
<comment type="similarity">
    <text evidence="1">Belongs to the NAD(P)H dehydrogenase (quinone) family.</text>
</comment>
<gene>
    <name evidence="4" type="ORF">WAX74_10430</name>
</gene>
<dbReference type="EC" id="1.6.99.-" evidence="4"/>
<dbReference type="PANTHER" id="PTHR10204:SF34">
    <property type="entry name" value="NAD(P)H DEHYDROGENASE [QUINONE] 1 ISOFORM 1"/>
    <property type="match status" value="1"/>
</dbReference>
<dbReference type="EC" id="1.-.-.-" evidence="4"/>
<evidence type="ECO:0000256" key="1">
    <source>
        <dbReference type="ARBA" id="ARBA00006252"/>
    </source>
</evidence>